<sequence length="479" mass="52032">MIGTLSARCNRRISAQSSTDNTPHPLPSCSKTGSRRGSVFSCRLGVSFHVPSTTSLLEVACASSGNGRAGTFVGSHEPTASPCDAGSGACHTCLCAPARVRDVSKLRWGQLLVWALATFLIWQSAWLSDDSLITIRTALNWGSGYGPYFNIDEAVQPYTHPLWFLLITLVGTVTGSWIYAVLYLNIVCAAIGILLLLRRTSNLWQLVTVGLVVVLGNTALDWSTSGLEGGLSIMLLAILTSQPIRARPALWGVTVGLILLCRLDFALLLAPWAAVYWWALKGKRPRLLASVAVVAPLLMWAVWAQITYGAILPATFQAKTNSEIPTSELVSRGWEYVSESLAYDPILILVAVALVPVLWIAGDLQSKAWVVGVLGYCAYVVAIGGDYMLGRFLIAPLFVCLLELTRTGLPRPAEDRTFPSVSLLWGLTCAAAILGVLNTRAFDWRITQVHYDPNRPYLADERIGWTGWGRSLNPFGVVE</sequence>
<feature type="transmembrane region" description="Helical" evidence="2">
    <location>
        <begin position="341"/>
        <end position="361"/>
    </location>
</feature>
<reference evidence="3" key="1">
    <citation type="submission" date="2012-09" db="EMBL/GenBank/DDBJ databases">
        <title>Metagenomic Characterization of a Microbial Community in Wastewater Detects High Levels of Antibiotic Resistance.</title>
        <authorList>
            <person name="Abrams M."/>
            <person name="Caldwell A."/>
            <person name="Vandaei E."/>
            <person name="Lee W."/>
            <person name="Perrott J."/>
            <person name="Khan S.Y."/>
            <person name="Ta J."/>
            <person name="Romero D."/>
            <person name="Nguyen V."/>
            <person name="Pourmand N."/>
            <person name="Ouverney C.C."/>
        </authorList>
    </citation>
    <scope>NUCLEOTIDE SEQUENCE</scope>
</reference>
<name>L7VWY5_9BACT</name>
<feature type="region of interest" description="Disordered" evidence="1">
    <location>
        <begin position="14"/>
        <end position="36"/>
    </location>
</feature>
<evidence type="ECO:0008006" key="4">
    <source>
        <dbReference type="Google" id="ProtNLM"/>
    </source>
</evidence>
<feature type="transmembrane region" description="Helical" evidence="2">
    <location>
        <begin position="203"/>
        <end position="220"/>
    </location>
</feature>
<keyword evidence="2" id="KW-1133">Transmembrane helix</keyword>
<feature type="transmembrane region" description="Helical" evidence="2">
    <location>
        <begin position="163"/>
        <end position="196"/>
    </location>
</feature>
<feature type="transmembrane region" description="Helical" evidence="2">
    <location>
        <begin position="249"/>
        <end position="275"/>
    </location>
</feature>
<protein>
    <recommendedName>
        <fullName evidence="4">DUF2029 domain-containing protein</fullName>
    </recommendedName>
</protein>
<keyword evidence="2" id="KW-0472">Membrane</keyword>
<dbReference type="EMBL" id="JX649892">
    <property type="protein sequence ID" value="AGC72124.1"/>
    <property type="molecule type" value="Genomic_DNA"/>
</dbReference>
<accession>L7VWY5</accession>
<evidence type="ECO:0000256" key="1">
    <source>
        <dbReference type="SAM" id="MobiDB-lite"/>
    </source>
</evidence>
<feature type="transmembrane region" description="Helical" evidence="2">
    <location>
        <begin position="287"/>
        <end position="306"/>
    </location>
</feature>
<proteinExistence type="predicted"/>
<organism evidence="3">
    <name type="scientific">uncultured bacterium A1Q1_fos_160</name>
    <dbReference type="NCBI Taxonomy" id="1256550"/>
    <lineage>
        <taxon>Bacteria</taxon>
        <taxon>environmental samples</taxon>
    </lineage>
</organism>
<feature type="transmembrane region" description="Helical" evidence="2">
    <location>
        <begin position="108"/>
        <end position="127"/>
    </location>
</feature>
<keyword evidence="2" id="KW-0812">Transmembrane</keyword>
<feature type="transmembrane region" description="Helical" evidence="2">
    <location>
        <begin position="373"/>
        <end position="398"/>
    </location>
</feature>
<evidence type="ECO:0000313" key="3">
    <source>
        <dbReference type="EMBL" id="AGC72124.1"/>
    </source>
</evidence>
<feature type="transmembrane region" description="Helical" evidence="2">
    <location>
        <begin position="418"/>
        <end position="437"/>
    </location>
</feature>
<dbReference type="AlphaFoldDB" id="L7VWY5"/>
<evidence type="ECO:0000256" key="2">
    <source>
        <dbReference type="SAM" id="Phobius"/>
    </source>
</evidence>